<dbReference type="Pfam" id="PF00176">
    <property type="entry name" value="SNF2-rel_dom"/>
    <property type="match status" value="1"/>
</dbReference>
<keyword evidence="6" id="KW-0067">ATP-binding</keyword>
<evidence type="ECO:0000259" key="5">
    <source>
        <dbReference type="PROSITE" id="PS51194"/>
    </source>
</evidence>
<keyword evidence="6" id="KW-0347">Helicase</keyword>
<dbReference type="InterPro" id="IPR007527">
    <property type="entry name" value="Znf_SWIM"/>
</dbReference>
<dbReference type="SMART" id="SM00487">
    <property type="entry name" value="DEXDc"/>
    <property type="match status" value="1"/>
</dbReference>
<dbReference type="Pfam" id="PF08455">
    <property type="entry name" value="SNF2_assoc"/>
    <property type="match status" value="1"/>
</dbReference>
<organism evidence="6 7">
    <name type="scientific">Slackia piriformis</name>
    <dbReference type="NCBI Taxonomy" id="626934"/>
    <lineage>
        <taxon>Bacteria</taxon>
        <taxon>Bacillati</taxon>
        <taxon>Actinomycetota</taxon>
        <taxon>Coriobacteriia</taxon>
        <taxon>Eggerthellales</taxon>
        <taxon>Eggerthellaceae</taxon>
        <taxon>Slackia</taxon>
    </lineage>
</organism>
<gene>
    <name evidence="6" type="ORF">KH142_07070</name>
</gene>
<evidence type="ECO:0000313" key="6">
    <source>
        <dbReference type="EMBL" id="MBS6941219.1"/>
    </source>
</evidence>
<dbReference type="CDD" id="cd18793">
    <property type="entry name" value="SF2_C_SNF"/>
    <property type="match status" value="1"/>
</dbReference>
<dbReference type="PANTHER" id="PTHR10799">
    <property type="entry name" value="SNF2/RAD54 HELICASE FAMILY"/>
    <property type="match status" value="1"/>
</dbReference>
<evidence type="ECO:0000256" key="1">
    <source>
        <dbReference type="ARBA" id="ARBA00022801"/>
    </source>
</evidence>
<keyword evidence="6" id="KW-0547">Nucleotide-binding</keyword>
<dbReference type="InterPro" id="IPR038718">
    <property type="entry name" value="SNF2-like_sf"/>
</dbReference>
<dbReference type="InterPro" id="IPR014001">
    <property type="entry name" value="Helicase_ATP-bd"/>
</dbReference>
<dbReference type="PROSITE" id="PS51194">
    <property type="entry name" value="HELICASE_CTER"/>
    <property type="match status" value="1"/>
</dbReference>
<dbReference type="Gene3D" id="3.40.50.300">
    <property type="entry name" value="P-loop containing nucleotide triphosphate hydrolases"/>
    <property type="match status" value="1"/>
</dbReference>
<evidence type="ECO:0000313" key="7">
    <source>
        <dbReference type="Proteomes" id="UP000727506"/>
    </source>
</evidence>
<dbReference type="Proteomes" id="UP000727506">
    <property type="component" value="Unassembled WGS sequence"/>
</dbReference>
<dbReference type="Pfam" id="PF04434">
    <property type="entry name" value="SWIM"/>
    <property type="match status" value="1"/>
</dbReference>
<dbReference type="SUPFAM" id="SSF52540">
    <property type="entry name" value="P-loop containing nucleoside triphosphate hydrolases"/>
    <property type="match status" value="2"/>
</dbReference>
<dbReference type="GO" id="GO:0016787">
    <property type="term" value="F:hydrolase activity"/>
    <property type="evidence" value="ECO:0007669"/>
    <property type="project" value="UniProtKB-KW"/>
</dbReference>
<dbReference type="Pfam" id="PF00271">
    <property type="entry name" value="Helicase_C"/>
    <property type="match status" value="1"/>
</dbReference>
<evidence type="ECO:0000259" key="3">
    <source>
        <dbReference type="PROSITE" id="PS50966"/>
    </source>
</evidence>
<dbReference type="GO" id="GO:0008270">
    <property type="term" value="F:zinc ion binding"/>
    <property type="evidence" value="ECO:0007669"/>
    <property type="project" value="UniProtKB-KW"/>
</dbReference>
<dbReference type="InterPro" id="IPR049730">
    <property type="entry name" value="SNF2/RAD54-like_C"/>
</dbReference>
<dbReference type="SMART" id="SM00490">
    <property type="entry name" value="HELICc"/>
    <property type="match status" value="1"/>
</dbReference>
<protein>
    <submittedName>
        <fullName evidence="6">DEAD/DEAH box helicase</fullName>
    </submittedName>
</protein>
<keyword evidence="1" id="KW-0378">Hydrolase</keyword>
<dbReference type="InterPro" id="IPR000330">
    <property type="entry name" value="SNF2_N"/>
</dbReference>
<dbReference type="AlphaFoldDB" id="A0A943UTW1"/>
<keyword evidence="2" id="KW-0479">Metal-binding</keyword>
<accession>A0A943UTW1</accession>
<feature type="domain" description="SWIM-type" evidence="3">
    <location>
        <begin position="57"/>
        <end position="98"/>
    </location>
</feature>
<proteinExistence type="predicted"/>
<dbReference type="GO" id="GO:0005524">
    <property type="term" value="F:ATP binding"/>
    <property type="evidence" value="ECO:0007669"/>
    <property type="project" value="InterPro"/>
</dbReference>
<dbReference type="PROSITE" id="PS50966">
    <property type="entry name" value="ZF_SWIM"/>
    <property type="match status" value="1"/>
</dbReference>
<dbReference type="InterPro" id="IPR001650">
    <property type="entry name" value="Helicase_C-like"/>
</dbReference>
<dbReference type="PROSITE" id="PS51192">
    <property type="entry name" value="HELICASE_ATP_BIND_1"/>
    <property type="match status" value="1"/>
</dbReference>
<name>A0A943UTW1_9ACTN</name>
<dbReference type="EMBL" id="JAGZSV010000138">
    <property type="protein sequence ID" value="MBS6941219.1"/>
    <property type="molecule type" value="Genomic_DNA"/>
</dbReference>
<dbReference type="InterPro" id="IPR013663">
    <property type="entry name" value="Helicase_SWF/SNF/SWI_bac"/>
</dbReference>
<feature type="domain" description="Helicase ATP-binding" evidence="4">
    <location>
        <begin position="630"/>
        <end position="791"/>
    </location>
</feature>
<keyword evidence="2" id="KW-0863">Zinc-finger</keyword>
<dbReference type="Gene3D" id="3.40.50.10810">
    <property type="entry name" value="Tandem AAA-ATPase domain"/>
    <property type="match status" value="1"/>
</dbReference>
<feature type="domain" description="Helicase C-terminal" evidence="5">
    <location>
        <begin position="916"/>
        <end position="1076"/>
    </location>
</feature>
<sequence>MALEQELERLCTPKTLQRARQIAASDENILTKKCRFDRTITRLSAFVASSRGWNDCYRTSASIDEEADRVVDYACTCPAALRYDGPCKHCAALVYAYRDRPSSFTGYREHRRTETTACLAELMRRNASLDASDETGKIDIVPVLTYAYRTWSARFKIVGTQGAYVMKDIAAFVDDMRDGAWRSYGKKLAFVHAPDSFCAHGKALASCIERMVSTRRGASPRPSRERVLRAIDLEEFEVVDMLDIEGDATFQVEGGDRSVRARTLAHVEQADPELDIRLAREQDGGVSITAGRKAVPIAHGSRLYLWEDDVFYRCSCAYAAATGFLRMLCAGDDETLYIAEEDLPLFCSELLPRIEKTLRVEAPASLDAYRPVEGRLEFYFDRSATAITCEAHACYAASRRVLARGGSFWKDDGAARPLFDEKLERRALRLVGDYFPENAATGENGSPGEHALPLGDSERVGALLFGGLARFAEAGAVFTTAAFDRLISDGKPRVSFGVSLSGDLIRLDPRADDLDPDELSALLASYRARRCYHRLKNGAFLDIAQLDLAQLDRIASDLDLSSAELARGVIELPAWRAFYLDETLDSAERSPSFESYLERFRASLAKPRAVPSWFTTTLRPYQREGIDWMNALADRGLSGILADEMGLGKSVQLIAFLATRLASARATGPSLLVCPASLVYNWTAEFERFAAEISVCAVAGTKQERMRARAREDVDVFVTSYDLLRIDIDEYRPREFYCCVLDEAQYIKNHGTLTARAAKRIRARHRFALTGTPVENRLSEIWSIFDFLMPGLLGSAARFKERFELDIVGGNEQAAVRLKALIGPFMLRRLKSDVLQDLPDKLESTVLVPMTRKQDKLYYAHEQRLRESLAQRRAKAPREDAQRKAGVKVLSELMCLRLICCDPRLVFENYEDASAKIEAIVDLVESARNDGQKCLVFSQFTSFLALIAERLAAAGMQFCMLTGSTPRKERIAMANAFNDDDTQAFLISLKAGGTGLNLTGASVVIHADPWWNAAAQNQATDRAHRIGQTRIVSVYRIIAKGTVEERIVELQRSKTELADKIMGIDADMPPRLTEEALIDLFQDRI</sequence>
<keyword evidence="2" id="KW-0862">Zinc</keyword>
<evidence type="ECO:0000259" key="4">
    <source>
        <dbReference type="PROSITE" id="PS51192"/>
    </source>
</evidence>
<evidence type="ECO:0000256" key="2">
    <source>
        <dbReference type="PROSITE-ProRule" id="PRU00325"/>
    </source>
</evidence>
<reference evidence="6" key="1">
    <citation type="submission" date="2021-02" db="EMBL/GenBank/DDBJ databases">
        <title>Infant gut strain persistence is associated with maternal origin, phylogeny, and functional potential including surface adhesion and iron acquisition.</title>
        <authorList>
            <person name="Lou Y.C."/>
        </authorList>
    </citation>
    <scope>NUCLEOTIDE SEQUENCE</scope>
    <source>
        <strain evidence="6">L2_039_000G1_dasL2_039_000G1_concoct_11</strain>
    </source>
</reference>
<dbReference type="GO" id="GO:0004386">
    <property type="term" value="F:helicase activity"/>
    <property type="evidence" value="ECO:0007669"/>
    <property type="project" value="UniProtKB-KW"/>
</dbReference>
<dbReference type="InterPro" id="IPR027417">
    <property type="entry name" value="P-loop_NTPase"/>
</dbReference>
<comment type="caution">
    <text evidence="6">The sequence shown here is derived from an EMBL/GenBank/DDBJ whole genome shotgun (WGS) entry which is preliminary data.</text>
</comment>